<reference evidence="2" key="4">
    <citation type="submission" date="2025-09" db="UniProtKB">
        <authorList>
            <consortium name="Ensembl"/>
        </authorList>
    </citation>
    <scope>IDENTIFICATION</scope>
</reference>
<feature type="region of interest" description="Disordered" evidence="1">
    <location>
        <begin position="119"/>
        <end position="157"/>
    </location>
</feature>
<dbReference type="HOGENOM" id="CLU_1677237_0_0_1"/>
<protein>
    <submittedName>
        <fullName evidence="2">Uncharacterized LOC113474413</fullName>
    </submittedName>
</protein>
<gene>
    <name evidence="2" type="primary">LOC113474413</name>
</gene>
<feature type="region of interest" description="Disordered" evidence="1">
    <location>
        <begin position="89"/>
        <end position="108"/>
    </location>
</feature>
<feature type="compositionally biased region" description="Polar residues" evidence="1">
    <location>
        <begin position="92"/>
        <end position="107"/>
    </location>
</feature>
<dbReference type="GeneID" id="113474413"/>
<dbReference type="AlphaFoldDB" id="F6YF63"/>
<name>F6YF63_CIOIN</name>
<reference evidence="3" key="1">
    <citation type="journal article" date="2002" name="Science">
        <title>The draft genome of Ciona intestinalis: insights into chordate and vertebrate origins.</title>
        <authorList>
            <person name="Dehal P."/>
            <person name="Satou Y."/>
            <person name="Campbell R.K."/>
            <person name="Chapman J."/>
            <person name="Degnan B."/>
            <person name="De Tomaso A."/>
            <person name="Davidson B."/>
            <person name="Di Gregorio A."/>
            <person name="Gelpke M."/>
            <person name="Goodstein D.M."/>
            <person name="Harafuji N."/>
            <person name="Hastings K.E."/>
            <person name="Ho I."/>
            <person name="Hotta K."/>
            <person name="Huang W."/>
            <person name="Kawashima T."/>
            <person name="Lemaire P."/>
            <person name="Martinez D."/>
            <person name="Meinertzhagen I.A."/>
            <person name="Necula S."/>
            <person name="Nonaka M."/>
            <person name="Putnam N."/>
            <person name="Rash S."/>
            <person name="Saiga H."/>
            <person name="Satake M."/>
            <person name="Terry A."/>
            <person name="Yamada L."/>
            <person name="Wang H.G."/>
            <person name="Awazu S."/>
            <person name="Azumi K."/>
            <person name="Boore J."/>
            <person name="Branno M."/>
            <person name="Chin-Bow S."/>
            <person name="DeSantis R."/>
            <person name="Doyle S."/>
            <person name="Francino P."/>
            <person name="Keys D.N."/>
            <person name="Haga S."/>
            <person name="Hayashi H."/>
            <person name="Hino K."/>
            <person name="Imai K.S."/>
            <person name="Inaba K."/>
            <person name="Kano S."/>
            <person name="Kobayashi K."/>
            <person name="Kobayashi M."/>
            <person name="Lee B.I."/>
            <person name="Makabe K.W."/>
            <person name="Manohar C."/>
            <person name="Matassi G."/>
            <person name="Medina M."/>
            <person name="Mochizuki Y."/>
            <person name="Mount S."/>
            <person name="Morishita T."/>
            <person name="Miura S."/>
            <person name="Nakayama A."/>
            <person name="Nishizaka S."/>
            <person name="Nomoto H."/>
            <person name="Ohta F."/>
            <person name="Oishi K."/>
            <person name="Rigoutsos I."/>
            <person name="Sano M."/>
            <person name="Sasaki A."/>
            <person name="Sasakura Y."/>
            <person name="Shoguchi E."/>
            <person name="Shin-i T."/>
            <person name="Spagnuolo A."/>
            <person name="Stainier D."/>
            <person name="Suzuki M.M."/>
            <person name="Tassy O."/>
            <person name="Takatori N."/>
            <person name="Tokuoka M."/>
            <person name="Yagi K."/>
            <person name="Yoshizaki F."/>
            <person name="Wada S."/>
            <person name="Zhang C."/>
            <person name="Hyatt P.D."/>
            <person name="Larimer F."/>
            <person name="Detter C."/>
            <person name="Doggett N."/>
            <person name="Glavina T."/>
            <person name="Hawkins T."/>
            <person name="Richardson P."/>
            <person name="Lucas S."/>
            <person name="Kohara Y."/>
            <person name="Levine M."/>
            <person name="Satoh N."/>
            <person name="Rokhsar D.S."/>
        </authorList>
    </citation>
    <scope>NUCLEOTIDE SEQUENCE [LARGE SCALE GENOMIC DNA]</scope>
</reference>
<organism evidence="2 3">
    <name type="scientific">Ciona intestinalis</name>
    <name type="common">Transparent sea squirt</name>
    <name type="synonym">Ascidia intestinalis</name>
    <dbReference type="NCBI Taxonomy" id="7719"/>
    <lineage>
        <taxon>Eukaryota</taxon>
        <taxon>Metazoa</taxon>
        <taxon>Chordata</taxon>
        <taxon>Tunicata</taxon>
        <taxon>Ascidiacea</taxon>
        <taxon>Phlebobranchia</taxon>
        <taxon>Cionidae</taxon>
        <taxon>Ciona</taxon>
    </lineage>
</organism>
<dbReference type="RefSeq" id="XP_026691176.1">
    <property type="nucleotide sequence ID" value="XM_026835375.1"/>
</dbReference>
<evidence type="ECO:0000313" key="2">
    <source>
        <dbReference type="Ensembl" id="ENSCINP00000024278.2"/>
    </source>
</evidence>
<dbReference type="Ensembl" id="ENSCINT00000024524.2">
    <property type="protein sequence ID" value="ENSCINP00000024278.2"/>
    <property type="gene ID" value="ENSCING00000013168.2"/>
</dbReference>
<evidence type="ECO:0000256" key="1">
    <source>
        <dbReference type="SAM" id="MobiDB-lite"/>
    </source>
</evidence>
<reference evidence="2" key="3">
    <citation type="submission" date="2025-08" db="UniProtKB">
        <authorList>
            <consortium name="Ensembl"/>
        </authorList>
    </citation>
    <scope>IDENTIFICATION</scope>
</reference>
<reference evidence="2" key="2">
    <citation type="journal article" date="2008" name="Genome Biol.">
        <title>Improved genome assembly and evidence-based global gene model set for the chordate Ciona intestinalis: new insight into intron and operon populations.</title>
        <authorList>
            <person name="Satou Y."/>
            <person name="Mineta K."/>
            <person name="Ogasawara M."/>
            <person name="Sasakura Y."/>
            <person name="Shoguchi E."/>
            <person name="Ueno K."/>
            <person name="Yamada L."/>
            <person name="Matsumoto J."/>
            <person name="Wasserscheid J."/>
            <person name="Dewar K."/>
            <person name="Wiley G.B."/>
            <person name="Macmil S.L."/>
            <person name="Roe B.A."/>
            <person name="Zeller R.W."/>
            <person name="Hastings K.E."/>
            <person name="Lemaire P."/>
            <person name="Lindquist E."/>
            <person name="Endo T."/>
            <person name="Hotta K."/>
            <person name="Inaba K."/>
        </authorList>
    </citation>
    <scope>NUCLEOTIDE SEQUENCE [LARGE SCALE GENOMIC DNA]</scope>
    <source>
        <strain evidence="2">wild type</strain>
    </source>
</reference>
<dbReference type="Proteomes" id="UP000008144">
    <property type="component" value="Chromosome 8"/>
</dbReference>
<keyword evidence="3" id="KW-1185">Reference proteome</keyword>
<feature type="compositionally biased region" description="Polar residues" evidence="1">
    <location>
        <begin position="127"/>
        <end position="146"/>
    </location>
</feature>
<sequence length="157" mass="17434">MDTNTTLVKFAYGSRHERTYPKRTGSARMLDGSKWHGMPYEGCGIMYENLPHYCPTELFMATKTGRKQKLQDVLVAALKSKIEAFEKEVTQRENGQGQLASTSSGINDVNKPQIPGYCEECGDSSLPEPQTKTSKGTNKLKNTPGRNTVPFLRTGLN</sequence>
<accession>F6YF63</accession>
<dbReference type="EMBL" id="EAAA01002723">
    <property type="status" value="NOT_ANNOTATED_CDS"/>
    <property type="molecule type" value="Genomic_DNA"/>
</dbReference>
<proteinExistence type="predicted"/>
<dbReference type="KEGG" id="cin:113474413"/>
<dbReference type="InParanoid" id="F6YF63"/>
<evidence type="ECO:0000313" key="3">
    <source>
        <dbReference type="Proteomes" id="UP000008144"/>
    </source>
</evidence>